<evidence type="ECO:0000313" key="2">
    <source>
        <dbReference type="EMBL" id="MFD1673710.1"/>
    </source>
</evidence>
<dbReference type="EMBL" id="JBHUCX010000013">
    <property type="protein sequence ID" value="MFD1673710.1"/>
    <property type="molecule type" value="Genomic_DNA"/>
</dbReference>
<name>A0ABW4JCP3_9BACL</name>
<organism evidence="2 3">
    <name type="scientific">Alicyclobacillus fodiniaquatilis</name>
    <dbReference type="NCBI Taxonomy" id="1661150"/>
    <lineage>
        <taxon>Bacteria</taxon>
        <taxon>Bacillati</taxon>
        <taxon>Bacillota</taxon>
        <taxon>Bacilli</taxon>
        <taxon>Bacillales</taxon>
        <taxon>Alicyclobacillaceae</taxon>
        <taxon>Alicyclobacillus</taxon>
    </lineage>
</organism>
<dbReference type="PANTHER" id="PTHR35024">
    <property type="entry name" value="HYPOTHETICAL CYTOSOLIC PROTEIN"/>
    <property type="match status" value="1"/>
</dbReference>
<evidence type="ECO:0008006" key="4">
    <source>
        <dbReference type="Google" id="ProtNLM"/>
    </source>
</evidence>
<dbReference type="InterPro" id="IPR007607">
    <property type="entry name" value="BacA/B"/>
</dbReference>
<protein>
    <recommendedName>
        <fullName evidence="4">Polymer-forming cytoskeletal protein</fullName>
    </recommendedName>
</protein>
<dbReference type="Proteomes" id="UP001597079">
    <property type="component" value="Unassembled WGS sequence"/>
</dbReference>
<dbReference type="PANTHER" id="PTHR35024:SF4">
    <property type="entry name" value="POLYMER-FORMING CYTOSKELETAL PROTEIN"/>
    <property type="match status" value="1"/>
</dbReference>
<accession>A0ABW4JCP3</accession>
<comment type="caution">
    <text evidence="2">The sequence shown here is derived from an EMBL/GenBank/DDBJ whole genome shotgun (WGS) entry which is preliminary data.</text>
</comment>
<comment type="similarity">
    <text evidence="1">Belongs to the bactofilin family.</text>
</comment>
<sequence>MAQQQPRDLKINGSGNSVGGMYKKVIVRGEGDITGDVTCEVLKAMGSMNVHGSVAAKQVSVMGAVNIHGNVQSEEIKVTGELAADGDCSAENFKVRGAFRIDGLLNAGKIEIILYGPAHVREIGCDTIEVKPHFKLFSPGIKELSVDTIEGDHIRLEYTKARVVRGNQVEIGAGCDIDLVEYKTSFRQASNAKVLHSNQV</sequence>
<reference evidence="3" key="1">
    <citation type="journal article" date="2019" name="Int. J. Syst. Evol. Microbiol.">
        <title>The Global Catalogue of Microorganisms (GCM) 10K type strain sequencing project: providing services to taxonomists for standard genome sequencing and annotation.</title>
        <authorList>
            <consortium name="The Broad Institute Genomics Platform"/>
            <consortium name="The Broad Institute Genome Sequencing Center for Infectious Disease"/>
            <person name="Wu L."/>
            <person name="Ma J."/>
        </authorList>
    </citation>
    <scope>NUCLEOTIDE SEQUENCE [LARGE SCALE GENOMIC DNA]</scope>
    <source>
        <strain evidence="3">CGMCC 1.12286</strain>
    </source>
</reference>
<keyword evidence="3" id="KW-1185">Reference proteome</keyword>
<evidence type="ECO:0000256" key="1">
    <source>
        <dbReference type="ARBA" id="ARBA00044755"/>
    </source>
</evidence>
<gene>
    <name evidence="2" type="ORF">ACFSB2_03175</name>
</gene>
<evidence type="ECO:0000313" key="3">
    <source>
        <dbReference type="Proteomes" id="UP001597079"/>
    </source>
</evidence>
<proteinExistence type="inferred from homology"/>
<dbReference type="RefSeq" id="WP_377941198.1">
    <property type="nucleotide sequence ID" value="NZ_JBHUCX010000013.1"/>
</dbReference>